<evidence type="ECO:0000256" key="3">
    <source>
        <dbReference type="ARBA" id="ARBA00022692"/>
    </source>
</evidence>
<proteinExistence type="predicted"/>
<accession>A0A6J7SFS3</accession>
<evidence type="ECO:0000256" key="6">
    <source>
        <dbReference type="SAM" id="Phobius"/>
    </source>
</evidence>
<sequence length="698" mass="75019">MFERLAHFLIRRRKAALALSLIALVVLGSIGTLLFSRMQSGGYSDPGSESARVWTILQEDFKIEAASVVLIVDSKKGDAASNSSEALALEKKVAAQPGVDRTVSYWSAGNRKEFLSKDGKAGYIFVFLSNSDEASIGATSRVLQNEFDGDEGNLRVYATGFGVFSSSVNDLIKSDLAKSESIAIPITFILLILVFGSLVASGMPLLVGLFAIIGAFFGVWLISLFADVSIFALNLITGLGLGLGIDYALLMVNRFREELHAGKNVEEAVVRTVTTAGRTIFFSGLTVAVTLGSLVLFPQYFLKSFAYASLAVVFMAIVAALIPLPAMLAILGHKVDKGVVRRSSITPKEDGGWSRIARVVMHRPVRVAFVALLFLGVLILPLKGVLFSQVDERVLPASNKAAIAAQLQQDRFAGAIANPIQFLIPVSASGSYEIETYKSEIAQQEHIVAMIPGAETKDYIQVQAVSDIAPRTPAGENQILKLREIPAPNGTLIGGVAADYADSQGGIKNKLPIVVLWIVIAVLLLLFMFTGSIILPFKAIALNFISLGATIGVMKWIFVDGHLNWLVGSFTNTGTLDTSMLVLVAVTTFGLSMDYELFLLSRIKEEHDAGKGTVDSVAIGLQRSARIITAAAALLAIIFASFILSGVTSIKILGFGVAFAILLDATIIRALLVPALMRLFGEKNWWAPKAFKRFTVDH</sequence>
<evidence type="ECO:0000256" key="2">
    <source>
        <dbReference type="ARBA" id="ARBA00022475"/>
    </source>
</evidence>
<feature type="transmembrane region" description="Helical" evidence="6">
    <location>
        <begin position="514"/>
        <end position="535"/>
    </location>
</feature>
<keyword evidence="2" id="KW-1003">Cell membrane</keyword>
<feature type="transmembrane region" description="Helical" evidence="6">
    <location>
        <begin position="205"/>
        <end position="225"/>
    </location>
</feature>
<dbReference type="PANTHER" id="PTHR33406">
    <property type="entry name" value="MEMBRANE PROTEIN MJ1562-RELATED"/>
    <property type="match status" value="1"/>
</dbReference>
<feature type="transmembrane region" description="Helical" evidence="6">
    <location>
        <begin position="307"/>
        <end position="332"/>
    </location>
</feature>
<keyword evidence="4 6" id="KW-1133">Transmembrane helix</keyword>
<evidence type="ECO:0000259" key="7">
    <source>
        <dbReference type="PROSITE" id="PS50156"/>
    </source>
</evidence>
<feature type="transmembrane region" description="Helical" evidence="6">
    <location>
        <begin position="579"/>
        <end position="600"/>
    </location>
</feature>
<feature type="domain" description="SSD" evidence="7">
    <location>
        <begin position="207"/>
        <end position="330"/>
    </location>
</feature>
<dbReference type="InterPro" id="IPR004869">
    <property type="entry name" value="MMPL_dom"/>
</dbReference>
<feature type="transmembrane region" description="Helical" evidence="6">
    <location>
        <begin position="182"/>
        <end position="200"/>
    </location>
</feature>
<dbReference type="InterPro" id="IPR000731">
    <property type="entry name" value="SSD"/>
</dbReference>
<evidence type="ECO:0000313" key="9">
    <source>
        <dbReference type="EMBL" id="CAB5039338.1"/>
    </source>
</evidence>
<protein>
    <submittedName>
        <fullName evidence="9">Unannotated protein</fullName>
    </submittedName>
</protein>
<feature type="transmembrane region" description="Helical" evidence="6">
    <location>
        <begin position="540"/>
        <end position="559"/>
    </location>
</feature>
<keyword evidence="3 6" id="KW-0812">Transmembrane</keyword>
<evidence type="ECO:0000313" key="8">
    <source>
        <dbReference type="EMBL" id="CAB4707109.1"/>
    </source>
</evidence>
<name>A0A6J7SFS3_9ZZZZ</name>
<dbReference type="AlphaFoldDB" id="A0A6J7SFS3"/>
<dbReference type="GO" id="GO:0005886">
    <property type="term" value="C:plasma membrane"/>
    <property type="evidence" value="ECO:0007669"/>
    <property type="project" value="UniProtKB-SubCell"/>
</dbReference>
<feature type="transmembrane region" description="Helical" evidence="6">
    <location>
        <begin position="231"/>
        <end position="250"/>
    </location>
</feature>
<dbReference type="EMBL" id="CAFBQA010000049">
    <property type="protein sequence ID" value="CAB5039338.1"/>
    <property type="molecule type" value="Genomic_DNA"/>
</dbReference>
<comment type="subcellular location">
    <subcellularLocation>
        <location evidence="1">Cell membrane</location>
        <topology evidence="1">Multi-pass membrane protein</topology>
    </subcellularLocation>
</comment>
<keyword evidence="5 6" id="KW-0472">Membrane</keyword>
<feature type="transmembrane region" description="Helical" evidence="6">
    <location>
        <begin position="365"/>
        <end position="386"/>
    </location>
</feature>
<reference evidence="9" key="1">
    <citation type="submission" date="2020-05" db="EMBL/GenBank/DDBJ databases">
        <authorList>
            <person name="Chiriac C."/>
            <person name="Salcher M."/>
            <person name="Ghai R."/>
            <person name="Kavagutti S V."/>
        </authorList>
    </citation>
    <scope>NUCLEOTIDE SEQUENCE</scope>
</reference>
<evidence type="ECO:0000256" key="5">
    <source>
        <dbReference type="ARBA" id="ARBA00023136"/>
    </source>
</evidence>
<gene>
    <name evidence="8" type="ORF">UFOPK2593_00948</name>
    <name evidence="9" type="ORF">UFOPK4234_00939</name>
</gene>
<dbReference type="PROSITE" id="PS50156">
    <property type="entry name" value="SSD"/>
    <property type="match status" value="1"/>
</dbReference>
<organism evidence="9">
    <name type="scientific">freshwater metagenome</name>
    <dbReference type="NCBI Taxonomy" id="449393"/>
    <lineage>
        <taxon>unclassified sequences</taxon>
        <taxon>metagenomes</taxon>
        <taxon>ecological metagenomes</taxon>
    </lineage>
</organism>
<evidence type="ECO:0000256" key="4">
    <source>
        <dbReference type="ARBA" id="ARBA00022989"/>
    </source>
</evidence>
<evidence type="ECO:0000256" key="1">
    <source>
        <dbReference type="ARBA" id="ARBA00004651"/>
    </source>
</evidence>
<dbReference type="Gene3D" id="1.20.1640.10">
    <property type="entry name" value="Multidrug efflux transporter AcrB transmembrane domain"/>
    <property type="match status" value="2"/>
</dbReference>
<feature type="transmembrane region" description="Helical" evidence="6">
    <location>
        <begin position="627"/>
        <end position="646"/>
    </location>
</feature>
<feature type="transmembrane region" description="Helical" evidence="6">
    <location>
        <begin position="652"/>
        <end position="672"/>
    </location>
</feature>
<feature type="transmembrane region" description="Helical" evidence="6">
    <location>
        <begin position="280"/>
        <end position="301"/>
    </location>
</feature>
<dbReference type="SUPFAM" id="SSF82866">
    <property type="entry name" value="Multidrug efflux transporter AcrB transmembrane domain"/>
    <property type="match status" value="2"/>
</dbReference>
<dbReference type="InterPro" id="IPR050545">
    <property type="entry name" value="Mycobact_MmpL"/>
</dbReference>
<dbReference type="PANTHER" id="PTHR33406:SF11">
    <property type="entry name" value="MEMBRANE PROTEIN SCO6666-RELATED"/>
    <property type="match status" value="1"/>
</dbReference>
<dbReference type="Pfam" id="PF03176">
    <property type="entry name" value="MMPL"/>
    <property type="match status" value="2"/>
</dbReference>
<dbReference type="EMBL" id="CAEZXW010000058">
    <property type="protein sequence ID" value="CAB4707109.1"/>
    <property type="molecule type" value="Genomic_DNA"/>
</dbReference>